<keyword evidence="5" id="KW-0239">DNA-directed DNA polymerase</keyword>
<evidence type="ECO:0000259" key="8">
    <source>
        <dbReference type="Pfam" id="PF21694"/>
    </source>
</evidence>
<feature type="domain" description="DNA polymerase III delta subunit-like C-terminal" evidence="8">
    <location>
        <begin position="198"/>
        <end position="313"/>
    </location>
</feature>
<dbReference type="GO" id="GO:0009360">
    <property type="term" value="C:DNA polymerase III complex"/>
    <property type="evidence" value="ECO:0007669"/>
    <property type="project" value="TreeGrafter"/>
</dbReference>
<keyword evidence="3" id="KW-0548">Nucleotidyltransferase</keyword>
<dbReference type="GO" id="GO:0003677">
    <property type="term" value="F:DNA binding"/>
    <property type="evidence" value="ECO:0007669"/>
    <property type="project" value="InterPro"/>
</dbReference>
<dbReference type="InterPro" id="IPR048466">
    <property type="entry name" value="DNA_pol3_delta-like_C"/>
</dbReference>
<dbReference type="GO" id="GO:0006261">
    <property type="term" value="P:DNA-templated DNA replication"/>
    <property type="evidence" value="ECO:0007669"/>
    <property type="project" value="TreeGrafter"/>
</dbReference>
<evidence type="ECO:0000256" key="7">
    <source>
        <dbReference type="ARBA" id="ARBA00049244"/>
    </source>
</evidence>
<dbReference type="InterPro" id="IPR008921">
    <property type="entry name" value="DNA_pol3_clamp-load_cplx_C"/>
</dbReference>
<evidence type="ECO:0000256" key="5">
    <source>
        <dbReference type="ARBA" id="ARBA00022932"/>
    </source>
</evidence>
<evidence type="ECO:0000256" key="6">
    <source>
        <dbReference type="ARBA" id="ARBA00034754"/>
    </source>
</evidence>
<dbReference type="Gene3D" id="3.40.50.300">
    <property type="entry name" value="P-loop containing nucleotide triphosphate hydrolases"/>
    <property type="match status" value="1"/>
</dbReference>
<dbReference type="GO" id="GO:0003887">
    <property type="term" value="F:DNA-directed DNA polymerase activity"/>
    <property type="evidence" value="ECO:0007669"/>
    <property type="project" value="UniProtKB-KW"/>
</dbReference>
<dbReference type="RefSeq" id="WP_425438574.1">
    <property type="nucleotide sequence ID" value="NZ_FNBE01000021.1"/>
</dbReference>
<evidence type="ECO:0000256" key="3">
    <source>
        <dbReference type="ARBA" id="ARBA00022695"/>
    </source>
</evidence>
<dbReference type="STRING" id="366584.SAMN05216377_121139"/>
<evidence type="ECO:0000256" key="4">
    <source>
        <dbReference type="ARBA" id="ARBA00022705"/>
    </source>
</evidence>
<dbReference type="Gene3D" id="1.20.272.10">
    <property type="match status" value="1"/>
</dbReference>
<dbReference type="InterPro" id="IPR005790">
    <property type="entry name" value="DNA_polIII_delta"/>
</dbReference>
<keyword evidence="10" id="KW-1185">Reference proteome</keyword>
<evidence type="ECO:0000313" key="9">
    <source>
        <dbReference type="EMBL" id="SDH37564.1"/>
    </source>
</evidence>
<keyword evidence="4" id="KW-0235">DNA replication</keyword>
<evidence type="ECO:0000256" key="1">
    <source>
        <dbReference type="ARBA" id="ARBA00012417"/>
    </source>
</evidence>
<dbReference type="PANTHER" id="PTHR34388:SF1">
    <property type="entry name" value="DNA POLYMERASE III SUBUNIT DELTA"/>
    <property type="match status" value="1"/>
</dbReference>
<sequence>MPATKPPAPLQLVVGEEELLVERAVSEIIRSARAADPETDVRRLRPSEVTAGELVGHLSPSLFAESRVVVIQGAHEAAKELAAAILAYGRAPEDGIVLVAVHAGGARGKQLADDLRALKAVVTRCDKLTRAEERAEFVRAEARRAGGSITADAVSVLLEAVGSDLRELAAATGQLVSDTGGQVDGDAVRRYHRGRAESSGFAVADKAVAGDRAGALEALRWALVLGVAPVLVADALADAVRTLAKVGSAGRGDPNRMAQSLGMPPWKIRKAQGQVRSWRPAGLAVAIAATAQVNADVKGAAADPGYALERAVLAVVDARGTG</sequence>
<comment type="catalytic activity">
    <reaction evidence="7">
        <text>DNA(n) + a 2'-deoxyribonucleoside 5'-triphosphate = DNA(n+1) + diphosphate</text>
        <dbReference type="Rhea" id="RHEA:22508"/>
        <dbReference type="Rhea" id="RHEA-COMP:17339"/>
        <dbReference type="Rhea" id="RHEA-COMP:17340"/>
        <dbReference type="ChEBI" id="CHEBI:33019"/>
        <dbReference type="ChEBI" id="CHEBI:61560"/>
        <dbReference type="ChEBI" id="CHEBI:173112"/>
        <dbReference type="EC" id="2.7.7.7"/>
    </reaction>
</comment>
<dbReference type="AlphaFoldDB" id="A0A1G8BWS2"/>
<name>A0A1G8BWS2_PSEOR</name>
<dbReference type="Proteomes" id="UP000198967">
    <property type="component" value="Unassembled WGS sequence"/>
</dbReference>
<evidence type="ECO:0000313" key="10">
    <source>
        <dbReference type="Proteomes" id="UP000198967"/>
    </source>
</evidence>
<dbReference type="EC" id="2.7.7.7" evidence="1"/>
<dbReference type="InterPro" id="IPR027417">
    <property type="entry name" value="P-loop_NTPase"/>
</dbReference>
<protein>
    <recommendedName>
        <fullName evidence="1">DNA-directed DNA polymerase</fullName>
        <ecNumber evidence="1">2.7.7.7</ecNumber>
    </recommendedName>
</protein>
<dbReference type="NCBIfam" id="NF005918">
    <property type="entry name" value="PRK07914.1"/>
    <property type="match status" value="1"/>
</dbReference>
<comment type="similarity">
    <text evidence="6">Belongs to the DNA polymerase HolA subunit family.</text>
</comment>
<keyword evidence="2" id="KW-0808">Transferase</keyword>
<dbReference type="EMBL" id="FNBE01000021">
    <property type="protein sequence ID" value="SDH37564.1"/>
    <property type="molecule type" value="Genomic_DNA"/>
</dbReference>
<proteinExistence type="inferred from homology"/>
<reference evidence="9 10" key="1">
    <citation type="submission" date="2016-10" db="EMBL/GenBank/DDBJ databases">
        <authorList>
            <person name="de Groot N.N."/>
        </authorList>
    </citation>
    <scope>NUCLEOTIDE SEQUENCE [LARGE SCALE GENOMIC DNA]</scope>
    <source>
        <strain evidence="9 10">CGMCC 4.3143</strain>
    </source>
</reference>
<dbReference type="SUPFAM" id="SSF52540">
    <property type="entry name" value="P-loop containing nucleoside triphosphate hydrolases"/>
    <property type="match status" value="1"/>
</dbReference>
<accession>A0A1G8BWS2</accession>
<dbReference type="NCBIfam" id="TIGR01128">
    <property type="entry name" value="holA"/>
    <property type="match status" value="1"/>
</dbReference>
<dbReference type="SUPFAM" id="SSF48019">
    <property type="entry name" value="post-AAA+ oligomerization domain-like"/>
    <property type="match status" value="1"/>
</dbReference>
<gene>
    <name evidence="9" type="ORF">SAMN05216377_121139</name>
</gene>
<dbReference type="Pfam" id="PF21694">
    <property type="entry name" value="DNA_pol3_delta_C"/>
    <property type="match status" value="1"/>
</dbReference>
<organism evidence="9 10">
    <name type="scientific">Pseudonocardia oroxyli</name>
    <dbReference type="NCBI Taxonomy" id="366584"/>
    <lineage>
        <taxon>Bacteria</taxon>
        <taxon>Bacillati</taxon>
        <taxon>Actinomycetota</taxon>
        <taxon>Actinomycetes</taxon>
        <taxon>Pseudonocardiales</taxon>
        <taxon>Pseudonocardiaceae</taxon>
        <taxon>Pseudonocardia</taxon>
    </lineage>
</organism>
<evidence type="ECO:0000256" key="2">
    <source>
        <dbReference type="ARBA" id="ARBA00022679"/>
    </source>
</evidence>
<dbReference type="PANTHER" id="PTHR34388">
    <property type="entry name" value="DNA POLYMERASE III SUBUNIT DELTA"/>
    <property type="match status" value="1"/>
</dbReference>